<dbReference type="CDD" id="cd19757">
    <property type="entry name" value="Bbox1"/>
    <property type="match status" value="1"/>
</dbReference>
<name>A0A8S3TY94_MYTED</name>
<evidence type="ECO:0000313" key="5">
    <source>
        <dbReference type="Proteomes" id="UP000683360"/>
    </source>
</evidence>
<keyword evidence="1" id="KW-0863">Zinc-finger</keyword>
<evidence type="ECO:0000256" key="1">
    <source>
        <dbReference type="PROSITE-ProRule" id="PRU00024"/>
    </source>
</evidence>
<dbReference type="EMBL" id="CAJPWZ010002455">
    <property type="protein sequence ID" value="CAG2238551.1"/>
    <property type="molecule type" value="Genomic_DNA"/>
</dbReference>
<reference evidence="4" key="1">
    <citation type="submission" date="2021-03" db="EMBL/GenBank/DDBJ databases">
        <authorList>
            <person name="Bekaert M."/>
        </authorList>
    </citation>
    <scope>NUCLEOTIDE SEQUENCE</scope>
</reference>
<accession>A0A8S3TY94</accession>
<dbReference type="PROSITE" id="PS50119">
    <property type="entry name" value="ZF_BBOX"/>
    <property type="match status" value="1"/>
</dbReference>
<dbReference type="SUPFAM" id="SSF57845">
    <property type="entry name" value="B-box zinc-binding domain"/>
    <property type="match status" value="1"/>
</dbReference>
<dbReference type="InterPro" id="IPR000315">
    <property type="entry name" value="Znf_B-box"/>
</dbReference>
<feature type="domain" description="B box-type" evidence="3">
    <location>
        <begin position="11"/>
        <end position="54"/>
    </location>
</feature>
<dbReference type="GO" id="GO:0008270">
    <property type="term" value="F:zinc ion binding"/>
    <property type="evidence" value="ECO:0007669"/>
    <property type="project" value="UniProtKB-KW"/>
</dbReference>
<organism evidence="4 5">
    <name type="scientific">Mytilus edulis</name>
    <name type="common">Blue mussel</name>
    <dbReference type="NCBI Taxonomy" id="6550"/>
    <lineage>
        <taxon>Eukaryota</taxon>
        <taxon>Metazoa</taxon>
        <taxon>Spiralia</taxon>
        <taxon>Lophotrochozoa</taxon>
        <taxon>Mollusca</taxon>
        <taxon>Bivalvia</taxon>
        <taxon>Autobranchia</taxon>
        <taxon>Pteriomorphia</taxon>
        <taxon>Mytilida</taxon>
        <taxon>Mytiloidea</taxon>
        <taxon>Mytilidae</taxon>
        <taxon>Mytilinae</taxon>
        <taxon>Mytilus</taxon>
    </lineage>
</organism>
<dbReference type="InterPro" id="IPR047153">
    <property type="entry name" value="TRIM45/56/19-like"/>
</dbReference>
<evidence type="ECO:0000259" key="3">
    <source>
        <dbReference type="PROSITE" id="PS50119"/>
    </source>
</evidence>
<dbReference type="AlphaFoldDB" id="A0A8S3TY94"/>
<protein>
    <recommendedName>
        <fullName evidence="3">B box-type domain-containing protein</fullName>
    </recommendedName>
</protein>
<keyword evidence="1" id="KW-0862">Zinc</keyword>
<dbReference type="SMART" id="SM00336">
    <property type="entry name" value="BBOX"/>
    <property type="match status" value="1"/>
</dbReference>
<dbReference type="PANTHER" id="PTHR25462:SF296">
    <property type="entry name" value="MEIOTIC P26, ISOFORM F"/>
    <property type="match status" value="1"/>
</dbReference>
<keyword evidence="2" id="KW-0175">Coiled coil</keyword>
<dbReference type="Proteomes" id="UP000683360">
    <property type="component" value="Unassembled WGS sequence"/>
</dbReference>
<dbReference type="Gene3D" id="3.30.160.60">
    <property type="entry name" value="Classic Zinc Finger"/>
    <property type="match status" value="1"/>
</dbReference>
<gene>
    <name evidence="4" type="ORF">MEDL_50958</name>
</gene>
<comment type="caution">
    <text evidence="4">The sequence shown here is derived from an EMBL/GenBank/DDBJ whole genome shotgun (WGS) entry which is preliminary data.</text>
</comment>
<dbReference type="OrthoDB" id="10066958at2759"/>
<keyword evidence="5" id="KW-1185">Reference proteome</keyword>
<sequence>MATASGTFCGVCETQHVVKEAAFWCPECDEGICTSCEKHHRALKGTRNHEVTSIDNYKQIPPTIACINQHCPEHDKKYQHFCSQHEKLCCPLCITTCHKKCDLFAIDEIVKTSKNSKLFDIMEQSLKEMKNNIERIVEDRKQNLEEIKQQRLRFLAEIKEIRDKINIHLDKLEQEILQDIEAAEQKVMSQINRCVLKVSEHGKTIDELQNNIAATKSCATDLQTFFGGKVLDAKIKNEIGFIMSVLEDRSLQQIHLQCRMDDKMVDILSMTKIGYISVVTKPPAITITTGRENQAQKILPTI</sequence>
<evidence type="ECO:0000256" key="2">
    <source>
        <dbReference type="SAM" id="Coils"/>
    </source>
</evidence>
<evidence type="ECO:0000313" key="4">
    <source>
        <dbReference type="EMBL" id="CAG2238551.1"/>
    </source>
</evidence>
<dbReference type="Pfam" id="PF22586">
    <property type="entry name" value="ANCHR-like_BBOX"/>
    <property type="match status" value="1"/>
</dbReference>
<feature type="coiled-coil region" evidence="2">
    <location>
        <begin position="119"/>
        <end position="175"/>
    </location>
</feature>
<keyword evidence="1" id="KW-0479">Metal-binding</keyword>
<proteinExistence type="predicted"/>
<dbReference type="PANTHER" id="PTHR25462">
    <property type="entry name" value="BONUS, ISOFORM C-RELATED"/>
    <property type="match status" value="1"/>
</dbReference>